<feature type="domain" description="Major facilitator superfamily (MFS) profile" evidence="10">
    <location>
        <begin position="33"/>
        <end position="479"/>
    </location>
</feature>
<feature type="transmembrane region" description="Helical" evidence="9">
    <location>
        <begin position="222"/>
        <end position="240"/>
    </location>
</feature>
<dbReference type="PANTHER" id="PTHR42718:SF39">
    <property type="entry name" value="ACTINORHODIN TRANSPORTER-RELATED"/>
    <property type="match status" value="1"/>
</dbReference>
<feature type="transmembrane region" description="Helical" evidence="9">
    <location>
        <begin position="31"/>
        <end position="51"/>
    </location>
</feature>
<keyword evidence="3" id="KW-1003">Cell membrane</keyword>
<dbReference type="InterPro" id="IPR011701">
    <property type="entry name" value="MFS"/>
</dbReference>
<feature type="transmembrane region" description="Helical" evidence="9">
    <location>
        <begin position="157"/>
        <end position="179"/>
    </location>
</feature>
<dbReference type="InterPro" id="IPR004638">
    <property type="entry name" value="EmrB-like"/>
</dbReference>
<evidence type="ECO:0000313" key="11">
    <source>
        <dbReference type="EMBL" id="AJE85534.1"/>
    </source>
</evidence>
<keyword evidence="6 9" id="KW-0472">Membrane</keyword>
<organism evidence="11 12">
    <name type="scientific">Streptomyces albus (strain ATCC 21838 / DSM 41398 / FERM P-419 / JCM 4703 / NBRC 107858)</name>
    <dbReference type="NCBI Taxonomy" id="1081613"/>
    <lineage>
        <taxon>Bacteria</taxon>
        <taxon>Bacillati</taxon>
        <taxon>Actinomycetota</taxon>
        <taxon>Actinomycetes</taxon>
        <taxon>Kitasatosporales</taxon>
        <taxon>Streptomycetaceae</taxon>
        <taxon>Streptomyces</taxon>
    </lineage>
</organism>
<feature type="transmembrane region" description="Helical" evidence="9">
    <location>
        <begin position="425"/>
        <end position="448"/>
    </location>
</feature>
<keyword evidence="5 9" id="KW-1133">Transmembrane helix</keyword>
<feature type="transmembrane region" description="Helical" evidence="9">
    <location>
        <begin position="329"/>
        <end position="352"/>
    </location>
</feature>
<accession>A0A0B5EUT2</accession>
<keyword evidence="4 9" id="KW-0812">Transmembrane</keyword>
<evidence type="ECO:0000256" key="9">
    <source>
        <dbReference type="SAM" id="Phobius"/>
    </source>
</evidence>
<feature type="transmembrane region" description="Helical" evidence="9">
    <location>
        <begin position="99"/>
        <end position="118"/>
    </location>
</feature>
<feature type="transmembrane region" description="Helical" evidence="9">
    <location>
        <begin position="71"/>
        <end position="87"/>
    </location>
</feature>
<keyword evidence="12" id="KW-1185">Reference proteome</keyword>
<feature type="compositionally biased region" description="Gly residues" evidence="8">
    <location>
        <begin position="1"/>
        <end position="10"/>
    </location>
</feature>
<feature type="transmembrane region" description="Helical" evidence="9">
    <location>
        <begin position="359"/>
        <end position="379"/>
    </location>
</feature>
<keyword evidence="2" id="KW-0813">Transport</keyword>
<dbReference type="KEGG" id="sals:SLNWT_5158"/>
<dbReference type="GO" id="GO:0046677">
    <property type="term" value="P:response to antibiotic"/>
    <property type="evidence" value="ECO:0007669"/>
    <property type="project" value="UniProtKB-KW"/>
</dbReference>
<feature type="region of interest" description="Disordered" evidence="8">
    <location>
        <begin position="567"/>
        <end position="620"/>
    </location>
</feature>
<proteinExistence type="predicted"/>
<feature type="transmembrane region" description="Helical" evidence="9">
    <location>
        <begin position="290"/>
        <end position="317"/>
    </location>
</feature>
<dbReference type="GO" id="GO:0005886">
    <property type="term" value="C:plasma membrane"/>
    <property type="evidence" value="ECO:0007669"/>
    <property type="project" value="UniProtKB-SubCell"/>
</dbReference>
<dbReference type="NCBIfam" id="TIGR00711">
    <property type="entry name" value="efflux_EmrB"/>
    <property type="match status" value="1"/>
</dbReference>
<evidence type="ECO:0000256" key="6">
    <source>
        <dbReference type="ARBA" id="ARBA00023136"/>
    </source>
</evidence>
<feature type="transmembrane region" description="Helical" evidence="9">
    <location>
        <begin position="191"/>
        <end position="210"/>
    </location>
</feature>
<dbReference type="CDD" id="cd17321">
    <property type="entry name" value="MFS_MMR_MDR_like"/>
    <property type="match status" value="1"/>
</dbReference>
<sequence length="620" mass="62924">MSGPGSGGPGTAAVPGAAPPGAAGAPDPRRWFALVVILVAGFMDLLDVTIVNVVLPSVLADLDAAYTHGEWIVAGYVLGFAALMITGGRLGDILGRRKVFLAGVAGFTAASLLCGLADGPGALIAARFLQGAMAGLMVPQILAIIHVTFPAEERGKVLGIWGGVLGAASAAGLVAGGLLAEADPYGLGWRAVFLVNVPVGAAALLAAWFLVPDSRAPERPRLDPLGALLSAAGILLLVYPLTEGRGLGWPPWTFLLMGAAVLVLGLFVLQQRGRTRADNSPLMSLRLFRARAFSAGMAVWALFWIALGGFFFIWTLYMQVGLGWPPLRAGLTSSAFAVGCAAGSGTAVEFFTPRFGRKALLAGALLCGTGFLGYVLVAAHYGPAVAPWQMVAPLLVAGIGFGLVVAPMIDAVLTEVPVREAGSASGVLGTVQQIGIALGTALAGVLFFQQLDHDAARAVARAAPALRQELTRAEVPAAERERILDAFADCLADRAAATDPTAEPASCRGPLPSPEVRALVIGAGQRATADNFSRTFALTLRWGAGSMGLVFLGLFALPRRVEFRGLDGGGPGPGSGPSVPGASEGGAAVGPGAGPASGPGKERSAPARSGGQDAGTHPAG</sequence>
<evidence type="ECO:0000259" key="10">
    <source>
        <dbReference type="PROSITE" id="PS50850"/>
    </source>
</evidence>
<feature type="compositionally biased region" description="Gly residues" evidence="8">
    <location>
        <begin position="583"/>
        <end position="597"/>
    </location>
</feature>
<feature type="transmembrane region" description="Helical" evidence="9">
    <location>
        <begin position="540"/>
        <end position="557"/>
    </location>
</feature>
<dbReference type="InterPro" id="IPR036259">
    <property type="entry name" value="MFS_trans_sf"/>
</dbReference>
<feature type="region of interest" description="Disordered" evidence="8">
    <location>
        <begin position="1"/>
        <end position="23"/>
    </location>
</feature>
<evidence type="ECO:0000256" key="7">
    <source>
        <dbReference type="ARBA" id="ARBA00023251"/>
    </source>
</evidence>
<evidence type="ECO:0000256" key="8">
    <source>
        <dbReference type="SAM" id="MobiDB-lite"/>
    </source>
</evidence>
<evidence type="ECO:0000256" key="4">
    <source>
        <dbReference type="ARBA" id="ARBA00022692"/>
    </source>
</evidence>
<comment type="subcellular location">
    <subcellularLocation>
        <location evidence="1">Cell membrane</location>
        <topology evidence="1">Multi-pass membrane protein</topology>
    </subcellularLocation>
</comment>
<feature type="transmembrane region" description="Helical" evidence="9">
    <location>
        <begin position="252"/>
        <end position="269"/>
    </location>
</feature>
<name>A0A0B5EUT2_STRA4</name>
<feature type="transmembrane region" description="Helical" evidence="9">
    <location>
        <begin position="391"/>
        <end position="413"/>
    </location>
</feature>
<dbReference type="Gene3D" id="1.20.1720.10">
    <property type="entry name" value="Multidrug resistance protein D"/>
    <property type="match status" value="1"/>
</dbReference>
<reference evidence="11 12" key="1">
    <citation type="submission" date="2015-01" db="EMBL/GenBank/DDBJ databases">
        <title>Enhanced salinomycin production by adjusting the supply of polyketide extender units in Streptomyce albus DSM 41398.</title>
        <authorList>
            <person name="Lu C."/>
        </authorList>
    </citation>
    <scope>NUCLEOTIDE SEQUENCE [LARGE SCALE GENOMIC DNA]</scope>
    <source>
        <strain evidence="12">ATCC 21838 / DSM 41398 / FERM P-419 / JCM 4703 / NBRC 107858</strain>
    </source>
</reference>
<evidence type="ECO:0000256" key="2">
    <source>
        <dbReference type="ARBA" id="ARBA00022448"/>
    </source>
</evidence>
<evidence type="ECO:0000256" key="1">
    <source>
        <dbReference type="ARBA" id="ARBA00004651"/>
    </source>
</evidence>
<dbReference type="PROSITE" id="PS50850">
    <property type="entry name" value="MFS"/>
    <property type="match status" value="1"/>
</dbReference>
<dbReference type="Pfam" id="PF07690">
    <property type="entry name" value="MFS_1"/>
    <property type="match status" value="1"/>
</dbReference>
<evidence type="ECO:0000313" key="12">
    <source>
        <dbReference type="Proteomes" id="UP000031523"/>
    </source>
</evidence>
<dbReference type="Gene3D" id="1.20.1250.20">
    <property type="entry name" value="MFS general substrate transporter like domains"/>
    <property type="match status" value="1"/>
</dbReference>
<keyword evidence="7" id="KW-0046">Antibiotic resistance</keyword>
<dbReference type="PANTHER" id="PTHR42718">
    <property type="entry name" value="MAJOR FACILITATOR SUPERFAMILY MULTIDRUG TRANSPORTER MFSC"/>
    <property type="match status" value="1"/>
</dbReference>
<evidence type="ECO:0000256" key="5">
    <source>
        <dbReference type="ARBA" id="ARBA00022989"/>
    </source>
</evidence>
<evidence type="ECO:0000256" key="3">
    <source>
        <dbReference type="ARBA" id="ARBA00022475"/>
    </source>
</evidence>
<dbReference type="SUPFAM" id="SSF103473">
    <property type="entry name" value="MFS general substrate transporter"/>
    <property type="match status" value="2"/>
</dbReference>
<dbReference type="InterPro" id="IPR020846">
    <property type="entry name" value="MFS_dom"/>
</dbReference>
<dbReference type="GO" id="GO:0022857">
    <property type="term" value="F:transmembrane transporter activity"/>
    <property type="evidence" value="ECO:0007669"/>
    <property type="project" value="InterPro"/>
</dbReference>
<dbReference type="EMBL" id="CP010519">
    <property type="protein sequence ID" value="AJE85534.1"/>
    <property type="molecule type" value="Genomic_DNA"/>
</dbReference>
<gene>
    <name evidence="11" type="ORF">SLNWT_5158</name>
</gene>
<dbReference type="AlphaFoldDB" id="A0A0B5EUT2"/>
<dbReference type="Proteomes" id="UP000031523">
    <property type="component" value="Chromosome"/>
</dbReference>
<feature type="compositionally biased region" description="Low complexity" evidence="8">
    <location>
        <begin position="11"/>
        <end position="23"/>
    </location>
</feature>
<protein>
    <submittedName>
        <fullName evidence="11">Drug resistance transporter EmrB/QacA subfamily</fullName>
    </submittedName>
</protein>
<feature type="transmembrane region" description="Helical" evidence="9">
    <location>
        <begin position="124"/>
        <end position="145"/>
    </location>
</feature>